<dbReference type="InterPro" id="IPR002823">
    <property type="entry name" value="DUF112_TM"/>
</dbReference>
<reference evidence="3 4" key="1">
    <citation type="submission" date="2021-04" db="EMBL/GenBank/DDBJ databases">
        <title>Whole-genome sequencing of Saccharopolyspora endophytica KCTC 19397.</title>
        <authorList>
            <person name="Ay H."/>
            <person name="Saygin H."/>
            <person name="Sahin N."/>
        </authorList>
    </citation>
    <scope>NUCLEOTIDE SEQUENCE [LARGE SCALE GENOMIC DNA]</scope>
    <source>
        <strain evidence="3 4">KCTC 19397</strain>
    </source>
</reference>
<organism evidence="3 4">
    <name type="scientific">Saccharopolyspora endophytica</name>
    <dbReference type="NCBI Taxonomy" id="543886"/>
    <lineage>
        <taxon>Bacteria</taxon>
        <taxon>Bacillati</taxon>
        <taxon>Actinomycetota</taxon>
        <taxon>Actinomycetes</taxon>
        <taxon>Pseudonocardiales</taxon>
        <taxon>Pseudonocardiaceae</taxon>
        <taxon>Saccharopolyspora</taxon>
    </lineage>
</organism>
<protein>
    <submittedName>
        <fullName evidence="3">Tripartite tricarboxylate transporter permease</fullName>
    </submittedName>
</protein>
<name>A0ABS5DBL3_9PSEU</name>
<dbReference type="Pfam" id="PF01970">
    <property type="entry name" value="TctA"/>
    <property type="match status" value="1"/>
</dbReference>
<comment type="caution">
    <text evidence="3">The sequence shown here is derived from an EMBL/GenBank/DDBJ whole genome shotgun (WGS) entry which is preliminary data.</text>
</comment>
<proteinExistence type="predicted"/>
<keyword evidence="1" id="KW-0472">Membrane</keyword>
<dbReference type="PANTHER" id="PTHR35342">
    <property type="entry name" value="TRICARBOXYLIC TRANSPORT PROTEIN"/>
    <property type="match status" value="1"/>
</dbReference>
<evidence type="ECO:0000313" key="3">
    <source>
        <dbReference type="EMBL" id="MBQ0923679.1"/>
    </source>
</evidence>
<dbReference type="PANTHER" id="PTHR35342:SF5">
    <property type="entry name" value="TRICARBOXYLIC TRANSPORT PROTEIN"/>
    <property type="match status" value="1"/>
</dbReference>
<feature type="domain" description="DUF112" evidence="2">
    <location>
        <begin position="20"/>
        <end position="437"/>
    </location>
</feature>
<dbReference type="RefSeq" id="WP_210969091.1">
    <property type="nucleotide sequence ID" value="NZ_JAGPXE010000002.1"/>
</dbReference>
<feature type="transmembrane region" description="Helical" evidence="1">
    <location>
        <begin position="356"/>
        <end position="377"/>
    </location>
</feature>
<feature type="transmembrane region" description="Helical" evidence="1">
    <location>
        <begin position="389"/>
        <end position="407"/>
    </location>
</feature>
<gene>
    <name evidence="3" type="ORF">KBO27_06970</name>
</gene>
<feature type="transmembrane region" description="Helical" evidence="1">
    <location>
        <begin position="199"/>
        <end position="216"/>
    </location>
</feature>
<dbReference type="EMBL" id="JAGPXE010000002">
    <property type="protein sequence ID" value="MBQ0923679.1"/>
    <property type="molecule type" value="Genomic_DNA"/>
</dbReference>
<feature type="transmembrane region" description="Helical" evidence="1">
    <location>
        <begin position="314"/>
        <end position="336"/>
    </location>
</feature>
<feature type="transmembrane region" description="Helical" evidence="1">
    <location>
        <begin position="147"/>
        <end position="163"/>
    </location>
</feature>
<dbReference type="Proteomes" id="UP000674084">
    <property type="component" value="Unassembled WGS sequence"/>
</dbReference>
<evidence type="ECO:0000256" key="1">
    <source>
        <dbReference type="SAM" id="Phobius"/>
    </source>
</evidence>
<feature type="transmembrane region" description="Helical" evidence="1">
    <location>
        <begin position="20"/>
        <end position="49"/>
    </location>
</feature>
<evidence type="ECO:0000313" key="4">
    <source>
        <dbReference type="Proteomes" id="UP000674084"/>
    </source>
</evidence>
<accession>A0ABS5DBL3</accession>
<keyword evidence="1" id="KW-1133">Transmembrane helix</keyword>
<feature type="transmembrane region" description="Helical" evidence="1">
    <location>
        <begin position="109"/>
        <end position="135"/>
    </location>
</feature>
<sequence>MEQIGLLLDGFANALTPGHLLWALVGVTIGTAVGVLPGIGPALTVALLLPITFRLEASSALILFAGIYYGGMYGGSTTSILLNTPGESASMVSALEGNKMARAGRAASALATAALGSFVAGTIGTLGLTFLAPVVAGFATSFGPPEYVALMAVAFVTVSALLGPDLLKGVASLLVGVAVGLVGIDSQTGQPRLTFGVDSLLDGIDVVIVVIALFALSESFGHLLSGTGSSTVQPLRDRVVLSRSDLLRSWPAWLRGTALGFPIGSLPAGGAEVPTFLSYSVEKRLTKHPEEFGHGAIEGVAGPEAANNAASAGVLVPLLTIGLPTSATAAVILTAFQSYGLQPGPELFEESGPLVWTLIASLYIGNLMLLVLNLPLVRMWAKLLTIPAYGIYAGVLVFAALGTYAAGGTTVDLVVLCALGLLGLLMRQADIPVAPAVVGLILGPIAEQQLRRALTISEGDLSILVSGPIAITLWGVAVLALLVAIGAPLRRAVTRSAR</sequence>
<keyword evidence="4" id="KW-1185">Reference proteome</keyword>
<keyword evidence="1" id="KW-0812">Transmembrane</keyword>
<evidence type="ECO:0000259" key="2">
    <source>
        <dbReference type="Pfam" id="PF01970"/>
    </source>
</evidence>
<feature type="transmembrane region" description="Helical" evidence="1">
    <location>
        <begin position="463"/>
        <end position="489"/>
    </location>
</feature>
<feature type="transmembrane region" description="Helical" evidence="1">
    <location>
        <begin position="170"/>
        <end position="187"/>
    </location>
</feature>